<dbReference type="PIRSF" id="PIRSF037834">
    <property type="entry name" value="PA_CoA_Oase3"/>
    <property type="match status" value="1"/>
</dbReference>
<name>A0A7W6DUM7_9RHOB</name>
<dbReference type="PANTHER" id="PTHR30458:SF0">
    <property type="entry name" value="1,2-PHENYLACETYL-COA EPOXIDASE, SUBUNIT C"/>
    <property type="match status" value="1"/>
</dbReference>
<dbReference type="Pfam" id="PF05138">
    <property type="entry name" value="PaaA_PaaC"/>
    <property type="match status" value="1"/>
</dbReference>
<dbReference type="InterPro" id="IPR007814">
    <property type="entry name" value="PaaA_PaaC"/>
</dbReference>
<reference evidence="1 2" key="1">
    <citation type="submission" date="2020-08" db="EMBL/GenBank/DDBJ databases">
        <title>Genomic Encyclopedia of Type Strains, Phase IV (KMG-IV): sequencing the most valuable type-strain genomes for metagenomic binning, comparative biology and taxonomic classification.</title>
        <authorList>
            <person name="Goeker M."/>
        </authorList>
    </citation>
    <scope>NUCLEOTIDE SEQUENCE [LARGE SCALE GENOMIC DNA]</scope>
    <source>
        <strain evidence="1 2">DSM 102235</strain>
    </source>
</reference>
<dbReference type="InterPro" id="IPR012347">
    <property type="entry name" value="Ferritin-like"/>
</dbReference>
<comment type="caution">
    <text evidence="1">The sequence shown here is derived from an EMBL/GenBank/DDBJ whole genome shotgun (WGS) entry which is preliminary data.</text>
</comment>
<dbReference type="GO" id="GO:0005829">
    <property type="term" value="C:cytosol"/>
    <property type="evidence" value="ECO:0007669"/>
    <property type="project" value="TreeGrafter"/>
</dbReference>
<dbReference type="Proteomes" id="UP000541426">
    <property type="component" value="Unassembled WGS sequence"/>
</dbReference>
<dbReference type="EMBL" id="JACIEJ010000015">
    <property type="protein sequence ID" value="MBB3988091.1"/>
    <property type="molecule type" value="Genomic_DNA"/>
</dbReference>
<proteinExistence type="predicted"/>
<dbReference type="InterPro" id="IPR011882">
    <property type="entry name" value="PaaC"/>
</dbReference>
<dbReference type="SUPFAM" id="SSF47240">
    <property type="entry name" value="Ferritin-like"/>
    <property type="match status" value="1"/>
</dbReference>
<sequence>MSSPSDMNTGDVVELAAKEAAQQDVPDHHVTDVALKPAFFDWLCRMGDTTLILGHRTSEWCGHGPALEEDIAQANIALDLIGHTQMWLGLAAEVEDEGRTADTLAYLRDAMKFRNLLLVELPKGDMAVTIMRQFLFDAWHHDYLGKLTGSSSPRVAEIAAKALKEVTYHLERSSDLVVRLGDGTDASRRRMQDALELLWPYTGEMFVSDEVDRAIAEAGIAPLVEDLHADWTETVTEILKEATLELPSGTAYAQKGGRTGRHTEHLGFVLAEMQFLQRAYPGASW</sequence>
<dbReference type="AlphaFoldDB" id="A0A7W6DUM7"/>
<evidence type="ECO:0000313" key="2">
    <source>
        <dbReference type="Proteomes" id="UP000541426"/>
    </source>
</evidence>
<keyword evidence="2" id="KW-1185">Reference proteome</keyword>
<dbReference type="GO" id="GO:0010124">
    <property type="term" value="P:phenylacetate catabolic process"/>
    <property type="evidence" value="ECO:0007669"/>
    <property type="project" value="InterPro"/>
</dbReference>
<organism evidence="1 2">
    <name type="scientific">Sagittula marina</name>
    <dbReference type="NCBI Taxonomy" id="943940"/>
    <lineage>
        <taxon>Bacteria</taxon>
        <taxon>Pseudomonadati</taxon>
        <taxon>Pseudomonadota</taxon>
        <taxon>Alphaproteobacteria</taxon>
        <taxon>Rhodobacterales</taxon>
        <taxon>Roseobacteraceae</taxon>
        <taxon>Sagittula</taxon>
    </lineage>
</organism>
<dbReference type="EC" id="1.14.13.149" evidence="1"/>
<dbReference type="InterPro" id="IPR009078">
    <property type="entry name" value="Ferritin-like_SF"/>
</dbReference>
<dbReference type="InterPro" id="IPR052703">
    <property type="entry name" value="Aromatic_CoA_ox/epox"/>
</dbReference>
<dbReference type="Gene3D" id="1.20.1260.10">
    <property type="match status" value="1"/>
</dbReference>
<dbReference type="RefSeq" id="WP_183969643.1">
    <property type="nucleotide sequence ID" value="NZ_BAABBZ010000054.1"/>
</dbReference>
<protein>
    <submittedName>
        <fullName evidence="1">Ring-1,2-phenylacetyl-CoA epoxidase subunit PaaC</fullName>
        <ecNumber evidence="1">1.14.13.149</ecNumber>
    </submittedName>
</protein>
<accession>A0A7W6DUM7</accession>
<gene>
    <name evidence="1" type="ORF">GGQ68_004447</name>
</gene>
<dbReference type="GO" id="GO:0097266">
    <property type="term" value="F:phenylacetyl-CoA 1,2-epoxidase activity"/>
    <property type="evidence" value="ECO:0007669"/>
    <property type="project" value="UniProtKB-EC"/>
</dbReference>
<keyword evidence="1" id="KW-0560">Oxidoreductase</keyword>
<dbReference type="NCBIfam" id="TIGR02158">
    <property type="entry name" value="PA_CoA_Oxy3"/>
    <property type="match status" value="1"/>
</dbReference>
<evidence type="ECO:0000313" key="1">
    <source>
        <dbReference type="EMBL" id="MBB3988091.1"/>
    </source>
</evidence>
<dbReference type="PANTHER" id="PTHR30458">
    <property type="entry name" value="PHENYLACETIC ACID DEGRADATION PROTEIN PAA"/>
    <property type="match status" value="1"/>
</dbReference>